<dbReference type="RefSeq" id="WP_078078215.1">
    <property type="nucleotide sequence ID" value="NZ_CP018047.1"/>
</dbReference>
<dbReference type="CDD" id="cd05930">
    <property type="entry name" value="A_NRPS"/>
    <property type="match status" value="1"/>
</dbReference>
<dbReference type="AlphaFoldDB" id="A0A1U9R009"/>
<dbReference type="PRINTS" id="PR00154">
    <property type="entry name" value="AMPBINDING"/>
</dbReference>
<dbReference type="OrthoDB" id="2472181at2"/>
<feature type="domain" description="AMP-binding enzyme C-terminal" evidence="2">
    <location>
        <begin position="624"/>
        <end position="697"/>
    </location>
</feature>
<protein>
    <recommendedName>
        <fullName evidence="5">Amino acid adenylation domain-containing protein</fullName>
    </recommendedName>
</protein>
<dbReference type="GO" id="GO:0031177">
    <property type="term" value="F:phosphopantetheine binding"/>
    <property type="evidence" value="ECO:0007669"/>
    <property type="project" value="TreeGrafter"/>
</dbReference>
<dbReference type="GO" id="GO:0044550">
    <property type="term" value="P:secondary metabolite biosynthetic process"/>
    <property type="evidence" value="ECO:0007669"/>
    <property type="project" value="TreeGrafter"/>
</dbReference>
<dbReference type="InterPro" id="IPR025110">
    <property type="entry name" value="AMP-bd_C"/>
</dbReference>
<gene>
    <name evidence="3" type="ORF">BBN63_28620</name>
</gene>
<accession>A0A1U9R009</accession>
<dbReference type="PANTHER" id="PTHR45527">
    <property type="entry name" value="NONRIBOSOMAL PEPTIDE SYNTHETASE"/>
    <property type="match status" value="1"/>
</dbReference>
<dbReference type="InterPro" id="IPR010071">
    <property type="entry name" value="AA_adenyl_dom"/>
</dbReference>
<dbReference type="InterPro" id="IPR000873">
    <property type="entry name" value="AMP-dep_synth/lig_dom"/>
</dbReference>
<dbReference type="FunFam" id="3.40.50.980:FF:000002">
    <property type="entry name" value="Enterobactin synthetase component F"/>
    <property type="match status" value="1"/>
</dbReference>
<reference evidence="3 4" key="1">
    <citation type="submission" date="2016-11" db="EMBL/GenBank/DDBJ databases">
        <title>Complete genome sequence of Streptomyces niveus SCSIO 3406.</title>
        <authorList>
            <person name="Zhu Q."/>
            <person name="Cheng W."/>
            <person name="Song Y."/>
            <person name="Li Q."/>
            <person name="Ju J."/>
        </authorList>
    </citation>
    <scope>NUCLEOTIDE SEQUENCE [LARGE SCALE GENOMIC DNA]</scope>
    <source>
        <strain evidence="3 4">SCSIO 3406</strain>
    </source>
</reference>
<dbReference type="Pfam" id="PF00501">
    <property type="entry name" value="AMP-binding"/>
    <property type="match status" value="1"/>
</dbReference>
<dbReference type="KEGG" id="snw:BBN63_28620"/>
<sequence length="716" mass="76832">MARAVARLDRDTLTGLERPAPDMLSGTHALTVAVAAVAFHYAAFVPDVRLLVAAGDDGAKDFVVELGIDPALSFAAHAERIAAGLRPHDGAADADAPDGGPVHRLTIGARVAEAAEEARAEGEADAHEVTAPGVLRLDLDPVDGLVVARSAAASDPACAALVEVFTELLGRARREPHRAVGDCPVLSAAGRRRLAEFNATDHDFPAETTLHQIFRDQARATPDRTAVLTDDTSLTYAEVDERSDRFAAVLRRRFGAGPGDVIGVLAERSPDLPVVLLGVLKAGCAYLPLDPHAPALRIQDMVRRAGARAVVGPDRLTEGLGLPVDVLPPDPPEDLDGPLPVPPALGTAGDAAYVIYTSGSTGRPKGVVVEHRSVVNRLNWMQRAYPLGSDDTLIQKTPVIFDVSVWELFWWMFAGSRVYLPPPGAERFPLALAEAVERHRVTVMHFVPSMLNVFLAEAERGGLGDRLDPLHHVFSSGESLSAQAVDSFHRVLGGPNGTRLVNLYGPTETTVDVTSFDCPPEAAHGRVPIGRPIDNTRLHVMRHGQPLPVGVFGMLHVAGSGVARGYLGDEELTRRRFVPEHGRPDTRMYDTGDIARWLPTGDIDFLGRQDHQIKIRGIRVDLQEIEQVLLEAPGVVDCAVRLDEPGPALAVLRAAVTGSDGLTRAGLRAYVAERLPAYMVPATYDRFAELPRTSSGKTDRRALAEDAAVQARGQRL</sequence>
<dbReference type="Gene3D" id="3.30.300.30">
    <property type="match status" value="1"/>
</dbReference>
<keyword evidence="4" id="KW-1185">Reference proteome</keyword>
<dbReference type="PROSITE" id="PS00455">
    <property type="entry name" value="AMP_BINDING"/>
    <property type="match status" value="1"/>
</dbReference>
<dbReference type="PANTHER" id="PTHR45527:SF1">
    <property type="entry name" value="FATTY ACID SYNTHASE"/>
    <property type="match status" value="1"/>
</dbReference>
<organism evidence="3 4">
    <name type="scientific">Streptomyces niveus</name>
    <name type="common">Streptomyces spheroides</name>
    <dbReference type="NCBI Taxonomy" id="193462"/>
    <lineage>
        <taxon>Bacteria</taxon>
        <taxon>Bacillati</taxon>
        <taxon>Actinomycetota</taxon>
        <taxon>Actinomycetes</taxon>
        <taxon>Kitasatosporales</taxon>
        <taxon>Streptomycetaceae</taxon>
        <taxon>Streptomyces</taxon>
    </lineage>
</organism>
<dbReference type="NCBIfam" id="TIGR01733">
    <property type="entry name" value="AA-adenyl-dom"/>
    <property type="match status" value="1"/>
</dbReference>
<evidence type="ECO:0000259" key="1">
    <source>
        <dbReference type="Pfam" id="PF00501"/>
    </source>
</evidence>
<name>A0A1U9R009_STRNV</name>
<feature type="domain" description="AMP-dependent synthetase/ligase" evidence="1">
    <location>
        <begin position="214"/>
        <end position="567"/>
    </location>
</feature>
<evidence type="ECO:0000313" key="4">
    <source>
        <dbReference type="Proteomes" id="UP000189677"/>
    </source>
</evidence>
<dbReference type="EMBL" id="CP018047">
    <property type="protein sequence ID" value="AQU69563.1"/>
    <property type="molecule type" value="Genomic_DNA"/>
</dbReference>
<dbReference type="SUPFAM" id="SSF56801">
    <property type="entry name" value="Acetyl-CoA synthetase-like"/>
    <property type="match status" value="1"/>
</dbReference>
<evidence type="ECO:0000259" key="2">
    <source>
        <dbReference type="Pfam" id="PF13193"/>
    </source>
</evidence>
<evidence type="ECO:0008006" key="5">
    <source>
        <dbReference type="Google" id="ProtNLM"/>
    </source>
</evidence>
<dbReference type="Proteomes" id="UP000189677">
    <property type="component" value="Chromosome"/>
</dbReference>
<dbReference type="Gene3D" id="3.40.50.12780">
    <property type="entry name" value="N-terminal domain of ligase-like"/>
    <property type="match status" value="1"/>
</dbReference>
<proteinExistence type="predicted"/>
<dbReference type="Pfam" id="PF13193">
    <property type="entry name" value="AMP-binding_C"/>
    <property type="match status" value="1"/>
</dbReference>
<evidence type="ECO:0000313" key="3">
    <source>
        <dbReference type="EMBL" id="AQU69563.1"/>
    </source>
</evidence>
<dbReference type="GO" id="GO:0005829">
    <property type="term" value="C:cytosol"/>
    <property type="evidence" value="ECO:0007669"/>
    <property type="project" value="TreeGrafter"/>
</dbReference>
<dbReference type="InterPro" id="IPR020845">
    <property type="entry name" value="AMP-binding_CS"/>
</dbReference>
<dbReference type="InterPro" id="IPR020459">
    <property type="entry name" value="AMP-binding"/>
</dbReference>
<dbReference type="GO" id="GO:0043041">
    <property type="term" value="P:amino acid activation for nonribosomal peptide biosynthetic process"/>
    <property type="evidence" value="ECO:0007669"/>
    <property type="project" value="TreeGrafter"/>
</dbReference>
<dbReference type="InterPro" id="IPR042099">
    <property type="entry name" value="ANL_N_sf"/>
</dbReference>
<dbReference type="InterPro" id="IPR045851">
    <property type="entry name" value="AMP-bd_C_sf"/>
</dbReference>